<accession>A0A5N6H1L2</accession>
<feature type="domain" description="Heterokaryon incompatibility" evidence="1">
    <location>
        <begin position="191"/>
        <end position="335"/>
    </location>
</feature>
<organism evidence="2">
    <name type="scientific">Aspergillus flavus</name>
    <dbReference type="NCBI Taxonomy" id="5059"/>
    <lineage>
        <taxon>Eukaryota</taxon>
        <taxon>Fungi</taxon>
        <taxon>Dikarya</taxon>
        <taxon>Ascomycota</taxon>
        <taxon>Pezizomycotina</taxon>
        <taxon>Eurotiomycetes</taxon>
        <taxon>Eurotiomycetidae</taxon>
        <taxon>Eurotiales</taxon>
        <taxon>Aspergillaceae</taxon>
        <taxon>Aspergillus</taxon>
        <taxon>Aspergillus subgen. Circumdati</taxon>
    </lineage>
</organism>
<dbReference type="EMBL" id="ML734582">
    <property type="protein sequence ID" value="KAB8248145.1"/>
    <property type="molecule type" value="Genomic_DNA"/>
</dbReference>
<sequence length="471" mass="54241">MLVKQAENWKFFPPDYHIDVQTTVDDISASFTWNMLSFDMARPQARKWRVQGSSQHQDRIYILIRVSNIYEDPMVRMFVDPWNMIEEEELLIKTPSNLVANIHSDARPGIELIDFQNKKSPQPDSFVSQISLYTALAISGQRSTVKSNVYVWKPLKEPARQIRLLHLLPGTGIEDLRGDLMIAAITDRVKYDAISYTWGSALQPFTLHTTERNIPITTSLYVALMRMRKHKEAIWLWVDAICINQKDDIEKAAQISMMPDIFRSATRVYAWIGEEEDGSCEVIETIKQIAKQRLEPTMPSANRYQDIPPLGRTFWNNLGRLLERKWFRRIWIVQEIVLARDIMVLCGKESVPWGQFCDIVRLCFDYAKQYPNIAGFPGVTQAYIAIASEFADLFSPAVACCTVMGKVGIVPAKTRVGDRIAVFRSGRVPFILREKETLRDHYEVIGECYIDGMMHGEYIKQSAQYQDIKLV</sequence>
<reference evidence="2" key="1">
    <citation type="submission" date="2019-04" db="EMBL/GenBank/DDBJ databases">
        <title>Friends and foes A comparative genomics study of 23 Aspergillus species from section Flavi.</title>
        <authorList>
            <consortium name="DOE Joint Genome Institute"/>
            <person name="Kjaerbolling I."/>
            <person name="Vesth T."/>
            <person name="Frisvad J.C."/>
            <person name="Nybo J.L."/>
            <person name="Theobald S."/>
            <person name="Kildgaard S."/>
            <person name="Isbrandt T."/>
            <person name="Kuo A."/>
            <person name="Sato A."/>
            <person name="Lyhne E.K."/>
            <person name="Kogle M.E."/>
            <person name="Wiebenga A."/>
            <person name="Kun R.S."/>
            <person name="Lubbers R.J."/>
            <person name="Makela M.R."/>
            <person name="Barry K."/>
            <person name="Chovatia M."/>
            <person name="Clum A."/>
            <person name="Daum C."/>
            <person name="Haridas S."/>
            <person name="He G."/>
            <person name="LaButti K."/>
            <person name="Lipzen A."/>
            <person name="Mondo S."/>
            <person name="Riley R."/>
            <person name="Salamov A."/>
            <person name="Simmons B.A."/>
            <person name="Magnuson J.K."/>
            <person name="Henrissat B."/>
            <person name="Mortensen U.H."/>
            <person name="Larsen T.O."/>
            <person name="Devries R.P."/>
            <person name="Grigoriev I.V."/>
            <person name="Machida M."/>
            <person name="Baker S.E."/>
            <person name="Andersen M.R."/>
        </authorList>
    </citation>
    <scope>NUCLEOTIDE SEQUENCE [LARGE SCALE GENOMIC DNA]</scope>
    <source>
        <strain evidence="2">CBS 121.62</strain>
    </source>
</reference>
<dbReference type="Pfam" id="PF06985">
    <property type="entry name" value="HET"/>
    <property type="match status" value="1"/>
</dbReference>
<dbReference type="PANTHER" id="PTHR24148:SF73">
    <property type="entry name" value="HET DOMAIN PROTEIN (AFU_ORTHOLOGUE AFUA_8G01020)"/>
    <property type="match status" value="1"/>
</dbReference>
<dbReference type="Pfam" id="PF26639">
    <property type="entry name" value="Het-6_barrel"/>
    <property type="match status" value="1"/>
</dbReference>
<dbReference type="VEuPathDB" id="FungiDB:AFLA_008960"/>
<protein>
    <submittedName>
        <fullName evidence="2">Heterokaryon incompatibility protein-domain-containing protein</fullName>
    </submittedName>
</protein>
<dbReference type="VEuPathDB" id="FungiDB:F9C07_2286164"/>
<dbReference type="Proteomes" id="UP000325434">
    <property type="component" value="Unassembled WGS sequence"/>
</dbReference>
<dbReference type="AlphaFoldDB" id="A0A5N6H1L2"/>
<proteinExistence type="predicted"/>
<evidence type="ECO:0000313" key="2">
    <source>
        <dbReference type="EMBL" id="KAB8248145.1"/>
    </source>
</evidence>
<dbReference type="PANTHER" id="PTHR24148">
    <property type="entry name" value="ANKYRIN REPEAT DOMAIN-CONTAINING PROTEIN 39 HOMOLOG-RELATED"/>
    <property type="match status" value="1"/>
</dbReference>
<dbReference type="InterPro" id="IPR010730">
    <property type="entry name" value="HET"/>
</dbReference>
<name>A0A5N6H1L2_ASPFL</name>
<dbReference type="InterPro" id="IPR052895">
    <property type="entry name" value="HetReg/Transcr_Mod"/>
</dbReference>
<gene>
    <name evidence="2" type="ORF">BDV35DRAFT_403687</name>
</gene>
<evidence type="ECO:0000259" key="1">
    <source>
        <dbReference type="Pfam" id="PF06985"/>
    </source>
</evidence>